<dbReference type="GO" id="GO:0004622">
    <property type="term" value="F:phosphatidylcholine lysophospholipase activity"/>
    <property type="evidence" value="ECO:0007669"/>
    <property type="project" value="TreeGrafter"/>
</dbReference>
<name>A0A506YA29_9MICO</name>
<evidence type="ECO:0000313" key="3">
    <source>
        <dbReference type="Proteomes" id="UP000316252"/>
    </source>
</evidence>
<proteinExistence type="predicted"/>
<comment type="caution">
    <text evidence="2">The sequence shown here is derived from an EMBL/GenBank/DDBJ whole genome shotgun (WGS) entry which is preliminary data.</text>
</comment>
<dbReference type="RefSeq" id="WP_141162523.1">
    <property type="nucleotide sequence ID" value="NZ_VHQG01000001.1"/>
</dbReference>
<dbReference type="CDD" id="cd01834">
    <property type="entry name" value="SGNH_hydrolase_like_2"/>
    <property type="match status" value="1"/>
</dbReference>
<reference evidence="2 3" key="1">
    <citation type="submission" date="2019-06" db="EMBL/GenBank/DDBJ databases">
        <authorList>
            <person name="Li F."/>
        </authorList>
    </citation>
    <scope>NUCLEOTIDE SEQUENCE [LARGE SCALE GENOMIC DNA]</scope>
    <source>
        <strain evidence="2 3">10F1D-1</strain>
    </source>
</reference>
<dbReference type="InterPro" id="IPR008265">
    <property type="entry name" value="Lipase_GDSL_AS"/>
</dbReference>
<dbReference type="GO" id="GO:0006629">
    <property type="term" value="P:lipid metabolic process"/>
    <property type="evidence" value="ECO:0007669"/>
    <property type="project" value="InterPro"/>
</dbReference>
<accession>A0A506YA29</accession>
<evidence type="ECO:0000313" key="2">
    <source>
        <dbReference type="EMBL" id="TPW77998.1"/>
    </source>
</evidence>
<dbReference type="PANTHER" id="PTHR30383:SF5">
    <property type="entry name" value="SGNH HYDROLASE-TYPE ESTERASE DOMAIN-CONTAINING PROTEIN"/>
    <property type="match status" value="1"/>
</dbReference>
<dbReference type="AlphaFoldDB" id="A0A506YA29"/>
<feature type="domain" description="SGNH hydrolase-type esterase" evidence="1">
    <location>
        <begin position="8"/>
        <end position="189"/>
    </location>
</feature>
<keyword evidence="3" id="KW-1185">Reference proteome</keyword>
<evidence type="ECO:0000259" key="1">
    <source>
        <dbReference type="Pfam" id="PF13472"/>
    </source>
</evidence>
<dbReference type="InterPro" id="IPR036514">
    <property type="entry name" value="SGNH_hydro_sf"/>
</dbReference>
<dbReference type="Gene3D" id="3.40.50.1110">
    <property type="entry name" value="SGNH hydrolase"/>
    <property type="match status" value="1"/>
</dbReference>
<gene>
    <name evidence="2" type="ORF">FJ657_05030</name>
</gene>
<organism evidence="2 3">
    <name type="scientific">Schumannella soli</name>
    <dbReference type="NCBI Taxonomy" id="2590779"/>
    <lineage>
        <taxon>Bacteria</taxon>
        <taxon>Bacillati</taxon>
        <taxon>Actinomycetota</taxon>
        <taxon>Actinomycetes</taxon>
        <taxon>Micrococcales</taxon>
        <taxon>Microbacteriaceae</taxon>
        <taxon>Schumannella</taxon>
    </lineage>
</organism>
<dbReference type="EMBL" id="VHQG01000001">
    <property type="protein sequence ID" value="TPW77998.1"/>
    <property type="molecule type" value="Genomic_DNA"/>
</dbReference>
<dbReference type="PROSITE" id="PS01098">
    <property type="entry name" value="LIPASE_GDSL_SER"/>
    <property type="match status" value="1"/>
</dbReference>
<protein>
    <submittedName>
        <fullName evidence="2">SGNH/GDSL hydrolase family protein</fullName>
    </submittedName>
</protein>
<dbReference type="InterPro" id="IPR013830">
    <property type="entry name" value="SGNH_hydro"/>
</dbReference>
<dbReference type="InterPro" id="IPR051532">
    <property type="entry name" value="Ester_Hydrolysis_Enzymes"/>
</dbReference>
<sequence>MSPRPVLFLGDSITDAGRRDDPEGLGSGWVRLVHDVLRERGDERPILNRGISGDRAVDLARRWQSDAIDLDPELLTVYVGVNDTWRRFDSGLETSAGEFESVYAGLLRDSLAHGHPALVLVEPFLVPVTPEQEGWMPDLDGKRAAVDRLAGEFDAVFVPLQTVLGLAARVHGPEAIAADGVHPTPLGAELIAEAWLAAVGVGPRAAD</sequence>
<dbReference type="SUPFAM" id="SSF52266">
    <property type="entry name" value="SGNH hydrolase"/>
    <property type="match status" value="1"/>
</dbReference>
<keyword evidence="2" id="KW-0378">Hydrolase</keyword>
<dbReference type="Pfam" id="PF13472">
    <property type="entry name" value="Lipase_GDSL_2"/>
    <property type="match status" value="1"/>
</dbReference>
<dbReference type="PANTHER" id="PTHR30383">
    <property type="entry name" value="THIOESTERASE 1/PROTEASE 1/LYSOPHOSPHOLIPASE L1"/>
    <property type="match status" value="1"/>
</dbReference>
<dbReference type="Proteomes" id="UP000316252">
    <property type="component" value="Unassembled WGS sequence"/>
</dbReference>
<dbReference type="OrthoDB" id="9794725at2"/>